<dbReference type="EMBL" id="FN648384">
    <property type="protein sequence ID" value="CBJ49168.1"/>
    <property type="molecule type" value="Genomic_DNA"/>
</dbReference>
<name>D7FQR1_ECTSI</name>
<dbReference type="Proteomes" id="UP000002630">
    <property type="component" value="Linkage Group LG02"/>
</dbReference>
<accession>D7FQR1</accession>
<keyword evidence="2" id="KW-1185">Reference proteome</keyword>
<evidence type="ECO:0000313" key="1">
    <source>
        <dbReference type="EMBL" id="CBJ49168.1"/>
    </source>
</evidence>
<proteinExistence type="predicted"/>
<dbReference type="EMBL" id="FN649727">
    <property type="protein sequence ID" value="CBJ49168.1"/>
    <property type="molecule type" value="Genomic_DNA"/>
</dbReference>
<dbReference type="AlphaFoldDB" id="D7FQR1"/>
<dbReference type="OrthoDB" id="187752at2759"/>
<sequence>MSYAVSRGGGTGGPNGLLPEYNSIVGAWVLEVSRSETMEGYLRCMNVADLAIEAQMKAEQDHESRNVFAIEGTKLVIHKRTKINHFTQIYELDKEKITDGRSGPKHCMVSLPNPGCLDGLVLTTSMPTAQGQMHLVETRQLLDKGHVHAQELHLSNLTTGARCVTKRTWVRVAVTPVDQESVLQEMNLQP</sequence>
<gene>
    <name evidence="1" type="ORF">Esi_0207_0029</name>
</gene>
<dbReference type="InParanoid" id="D7FQR1"/>
<organism evidence="1 2">
    <name type="scientific">Ectocarpus siliculosus</name>
    <name type="common">Brown alga</name>
    <name type="synonym">Conferva siliculosa</name>
    <dbReference type="NCBI Taxonomy" id="2880"/>
    <lineage>
        <taxon>Eukaryota</taxon>
        <taxon>Sar</taxon>
        <taxon>Stramenopiles</taxon>
        <taxon>Ochrophyta</taxon>
        <taxon>PX clade</taxon>
        <taxon>Phaeophyceae</taxon>
        <taxon>Ectocarpales</taxon>
        <taxon>Ectocarpaceae</taxon>
        <taxon>Ectocarpus</taxon>
    </lineage>
</organism>
<reference evidence="1 2" key="1">
    <citation type="journal article" date="2010" name="Nature">
        <title>The Ectocarpus genome and the independent evolution of multicellularity in brown algae.</title>
        <authorList>
            <person name="Cock J.M."/>
            <person name="Sterck L."/>
            <person name="Rouze P."/>
            <person name="Scornet D."/>
            <person name="Allen A.E."/>
            <person name="Amoutzias G."/>
            <person name="Anthouard V."/>
            <person name="Artiguenave F."/>
            <person name="Aury J.M."/>
            <person name="Badger J.H."/>
            <person name="Beszteri B."/>
            <person name="Billiau K."/>
            <person name="Bonnet E."/>
            <person name="Bothwell J.H."/>
            <person name="Bowler C."/>
            <person name="Boyen C."/>
            <person name="Brownlee C."/>
            <person name="Carrano C.J."/>
            <person name="Charrier B."/>
            <person name="Cho G.Y."/>
            <person name="Coelho S.M."/>
            <person name="Collen J."/>
            <person name="Corre E."/>
            <person name="Da Silva C."/>
            <person name="Delage L."/>
            <person name="Delaroque N."/>
            <person name="Dittami S.M."/>
            <person name="Doulbeau S."/>
            <person name="Elias M."/>
            <person name="Farnham G."/>
            <person name="Gachon C.M."/>
            <person name="Gschloessl B."/>
            <person name="Heesch S."/>
            <person name="Jabbari K."/>
            <person name="Jubin C."/>
            <person name="Kawai H."/>
            <person name="Kimura K."/>
            <person name="Kloareg B."/>
            <person name="Kupper F.C."/>
            <person name="Lang D."/>
            <person name="Le Bail A."/>
            <person name="Leblanc C."/>
            <person name="Lerouge P."/>
            <person name="Lohr M."/>
            <person name="Lopez P.J."/>
            <person name="Martens C."/>
            <person name="Maumus F."/>
            <person name="Michel G."/>
            <person name="Miranda-Saavedra D."/>
            <person name="Morales J."/>
            <person name="Moreau H."/>
            <person name="Motomura T."/>
            <person name="Nagasato C."/>
            <person name="Napoli C.A."/>
            <person name="Nelson D.R."/>
            <person name="Nyvall-Collen P."/>
            <person name="Peters A.F."/>
            <person name="Pommier C."/>
            <person name="Potin P."/>
            <person name="Poulain J."/>
            <person name="Quesneville H."/>
            <person name="Read B."/>
            <person name="Rensing S.A."/>
            <person name="Ritter A."/>
            <person name="Rousvoal S."/>
            <person name="Samanta M."/>
            <person name="Samson G."/>
            <person name="Schroeder D.C."/>
            <person name="Segurens B."/>
            <person name="Strittmatter M."/>
            <person name="Tonon T."/>
            <person name="Tregear J.W."/>
            <person name="Valentin K."/>
            <person name="von Dassow P."/>
            <person name="Yamagishi T."/>
            <person name="Van de Peer Y."/>
            <person name="Wincker P."/>
        </authorList>
    </citation>
    <scope>NUCLEOTIDE SEQUENCE [LARGE SCALE GENOMIC DNA]</scope>
    <source>
        <strain evidence="2">Ec32 / CCAP1310/4</strain>
    </source>
</reference>
<protein>
    <submittedName>
        <fullName evidence="1">Uncharacterized protein</fullName>
    </submittedName>
</protein>
<evidence type="ECO:0000313" key="2">
    <source>
        <dbReference type="Proteomes" id="UP000002630"/>
    </source>
</evidence>